<reference evidence="2" key="1">
    <citation type="journal article" date="2021" name="Proc. Natl. Acad. Sci. U.S.A.">
        <title>A Catalog of Tens of Thousands of Viruses from Human Metagenomes Reveals Hidden Associations with Chronic Diseases.</title>
        <authorList>
            <person name="Tisza M.J."/>
            <person name="Buck C.B."/>
        </authorList>
    </citation>
    <scope>NUCLEOTIDE SEQUENCE</scope>
    <source>
        <strain evidence="2">Ctrpg19</strain>
    </source>
</reference>
<keyword evidence="1" id="KW-0812">Transmembrane</keyword>
<dbReference type="EMBL" id="BK014923">
    <property type="protein sequence ID" value="DAD82756.1"/>
    <property type="molecule type" value="Genomic_DNA"/>
</dbReference>
<evidence type="ECO:0000256" key="1">
    <source>
        <dbReference type="SAM" id="Phobius"/>
    </source>
</evidence>
<organism evidence="2">
    <name type="scientific">Siphoviridae sp. ctrpg19</name>
    <dbReference type="NCBI Taxonomy" id="2826481"/>
    <lineage>
        <taxon>Viruses</taxon>
        <taxon>Duplodnaviria</taxon>
        <taxon>Heunggongvirae</taxon>
        <taxon>Uroviricota</taxon>
        <taxon>Caudoviricetes</taxon>
    </lineage>
</organism>
<sequence>MLIRKVVANPVLLAIDVPIPVTTLLYAFYISSEICILLDT</sequence>
<accession>A0A8S5MKI2</accession>
<feature type="transmembrane region" description="Helical" evidence="1">
    <location>
        <begin position="7"/>
        <end position="29"/>
    </location>
</feature>
<name>A0A8S5MKI2_9CAUD</name>
<keyword evidence="1" id="KW-0472">Membrane</keyword>
<keyword evidence="1" id="KW-1133">Transmembrane helix</keyword>
<protein>
    <submittedName>
        <fullName evidence="2">Uncharacterized protein</fullName>
    </submittedName>
</protein>
<proteinExistence type="predicted"/>
<evidence type="ECO:0000313" key="2">
    <source>
        <dbReference type="EMBL" id="DAD82756.1"/>
    </source>
</evidence>